<comment type="caution">
    <text evidence="2">The sequence shown here is derived from an EMBL/GenBank/DDBJ whole genome shotgun (WGS) entry which is preliminary data.</text>
</comment>
<feature type="compositionally biased region" description="Basic and acidic residues" evidence="1">
    <location>
        <begin position="40"/>
        <end position="61"/>
    </location>
</feature>
<keyword evidence="3" id="KW-1185">Reference proteome</keyword>
<dbReference type="EMBL" id="CAJVPZ010020114">
    <property type="protein sequence ID" value="CAG8698568.1"/>
    <property type="molecule type" value="Genomic_DNA"/>
</dbReference>
<reference evidence="2" key="1">
    <citation type="submission" date="2021-06" db="EMBL/GenBank/DDBJ databases">
        <authorList>
            <person name="Kallberg Y."/>
            <person name="Tangrot J."/>
            <person name="Rosling A."/>
        </authorList>
    </citation>
    <scope>NUCLEOTIDE SEQUENCE</scope>
    <source>
        <strain evidence="2">IN212</strain>
    </source>
</reference>
<dbReference type="AlphaFoldDB" id="A0A9N9N3E4"/>
<organism evidence="2 3">
    <name type="scientific">Racocetra fulgida</name>
    <dbReference type="NCBI Taxonomy" id="60492"/>
    <lineage>
        <taxon>Eukaryota</taxon>
        <taxon>Fungi</taxon>
        <taxon>Fungi incertae sedis</taxon>
        <taxon>Mucoromycota</taxon>
        <taxon>Glomeromycotina</taxon>
        <taxon>Glomeromycetes</taxon>
        <taxon>Diversisporales</taxon>
        <taxon>Gigasporaceae</taxon>
        <taxon>Racocetra</taxon>
    </lineage>
</organism>
<feature type="non-terminal residue" evidence="2">
    <location>
        <position position="1"/>
    </location>
</feature>
<evidence type="ECO:0000313" key="2">
    <source>
        <dbReference type="EMBL" id="CAG8698568.1"/>
    </source>
</evidence>
<evidence type="ECO:0000313" key="3">
    <source>
        <dbReference type="Proteomes" id="UP000789396"/>
    </source>
</evidence>
<dbReference type="Proteomes" id="UP000789396">
    <property type="component" value="Unassembled WGS sequence"/>
</dbReference>
<evidence type="ECO:0000256" key="1">
    <source>
        <dbReference type="SAM" id="MobiDB-lite"/>
    </source>
</evidence>
<feature type="region of interest" description="Disordered" evidence="1">
    <location>
        <begin position="35"/>
        <end position="67"/>
    </location>
</feature>
<protein>
    <submittedName>
        <fullName evidence="2">7409_t:CDS:1</fullName>
    </submittedName>
</protein>
<sequence>MNHRIPVYNIIYHKNQHHTEKRGRNSFKVRIQQQTTNEFNRNDNQLKENNNDEKEKFEINRYQHVPA</sequence>
<name>A0A9N9N3E4_9GLOM</name>
<accession>A0A9N9N3E4</accession>
<proteinExistence type="predicted"/>
<gene>
    <name evidence="2" type="ORF">RFULGI_LOCUS10313</name>
</gene>